<organism evidence="1 2">
    <name type="scientific">Scutellospora calospora</name>
    <dbReference type="NCBI Taxonomy" id="85575"/>
    <lineage>
        <taxon>Eukaryota</taxon>
        <taxon>Fungi</taxon>
        <taxon>Fungi incertae sedis</taxon>
        <taxon>Mucoromycota</taxon>
        <taxon>Glomeromycotina</taxon>
        <taxon>Glomeromycetes</taxon>
        <taxon>Diversisporales</taxon>
        <taxon>Gigasporaceae</taxon>
        <taxon>Scutellospora</taxon>
    </lineage>
</organism>
<reference evidence="1" key="1">
    <citation type="submission" date="2021-06" db="EMBL/GenBank/DDBJ databases">
        <authorList>
            <person name="Kallberg Y."/>
            <person name="Tangrot J."/>
            <person name="Rosling A."/>
        </authorList>
    </citation>
    <scope>NUCLEOTIDE SEQUENCE</scope>
    <source>
        <strain evidence="1">AU212A</strain>
    </source>
</reference>
<accession>A0ACA9MLC9</accession>
<proteinExistence type="predicted"/>
<gene>
    <name evidence="1" type="ORF">SCALOS_LOCUS6885</name>
</gene>
<evidence type="ECO:0000313" key="1">
    <source>
        <dbReference type="EMBL" id="CAG8599689.1"/>
    </source>
</evidence>
<name>A0ACA9MLC9_9GLOM</name>
<evidence type="ECO:0000313" key="2">
    <source>
        <dbReference type="Proteomes" id="UP000789860"/>
    </source>
</evidence>
<sequence length="151" mass="17661">MHVFNIDDYHSIHSYKRSNTTSLSNIYHIATCVAKRINNCAPILAIFNDISFFNPLNIDASLINKYLLKKYNKTFDIKLLTIHIYNDTICEQKEERSIENVQIVDIEKYRLKSTTDYIKALSMITQIPSLYKYLEYNILSVVADRPGQLYI</sequence>
<protein>
    <submittedName>
        <fullName evidence="1">8847_t:CDS:1</fullName>
    </submittedName>
</protein>
<keyword evidence="2" id="KW-1185">Reference proteome</keyword>
<dbReference type="Proteomes" id="UP000789860">
    <property type="component" value="Unassembled WGS sequence"/>
</dbReference>
<comment type="caution">
    <text evidence="1">The sequence shown here is derived from an EMBL/GenBank/DDBJ whole genome shotgun (WGS) entry which is preliminary data.</text>
</comment>
<dbReference type="EMBL" id="CAJVPM010014178">
    <property type="protein sequence ID" value="CAG8599689.1"/>
    <property type="molecule type" value="Genomic_DNA"/>
</dbReference>